<keyword evidence="3" id="KW-1185">Reference proteome</keyword>
<dbReference type="OrthoDB" id="2019763at2759"/>
<feature type="region of interest" description="Disordered" evidence="1">
    <location>
        <begin position="348"/>
        <end position="367"/>
    </location>
</feature>
<organism evidence="2 3">
    <name type="scientific">Kingdonia uniflora</name>
    <dbReference type="NCBI Taxonomy" id="39325"/>
    <lineage>
        <taxon>Eukaryota</taxon>
        <taxon>Viridiplantae</taxon>
        <taxon>Streptophyta</taxon>
        <taxon>Embryophyta</taxon>
        <taxon>Tracheophyta</taxon>
        <taxon>Spermatophyta</taxon>
        <taxon>Magnoliopsida</taxon>
        <taxon>Ranunculales</taxon>
        <taxon>Circaeasteraceae</taxon>
        <taxon>Kingdonia</taxon>
    </lineage>
</organism>
<proteinExistence type="predicted"/>
<gene>
    <name evidence="2" type="ORF">GIB67_013956</name>
</gene>
<dbReference type="Proteomes" id="UP000541444">
    <property type="component" value="Unassembled WGS sequence"/>
</dbReference>
<evidence type="ECO:0000313" key="2">
    <source>
        <dbReference type="EMBL" id="KAF6140663.1"/>
    </source>
</evidence>
<dbReference type="EMBL" id="JACGCM010002358">
    <property type="protein sequence ID" value="KAF6140663.1"/>
    <property type="molecule type" value="Genomic_DNA"/>
</dbReference>
<protein>
    <submittedName>
        <fullName evidence="2">Uncharacterized protein</fullName>
    </submittedName>
</protein>
<dbReference type="AlphaFoldDB" id="A0A7J7LDF5"/>
<reference evidence="2 3" key="1">
    <citation type="journal article" date="2020" name="IScience">
        <title>Genome Sequencing of the Endangered Kingdonia uniflora (Circaeasteraceae, Ranunculales) Reveals Potential Mechanisms of Evolutionary Specialization.</title>
        <authorList>
            <person name="Sun Y."/>
            <person name="Deng T."/>
            <person name="Zhang A."/>
            <person name="Moore M.J."/>
            <person name="Landis J.B."/>
            <person name="Lin N."/>
            <person name="Zhang H."/>
            <person name="Zhang X."/>
            <person name="Huang J."/>
            <person name="Zhang X."/>
            <person name="Sun H."/>
            <person name="Wang H."/>
        </authorList>
    </citation>
    <scope>NUCLEOTIDE SEQUENCE [LARGE SCALE GENOMIC DNA]</scope>
    <source>
        <strain evidence="2">TB1705</strain>
        <tissue evidence="2">Leaf</tissue>
    </source>
</reference>
<evidence type="ECO:0000256" key="1">
    <source>
        <dbReference type="SAM" id="MobiDB-lite"/>
    </source>
</evidence>
<accession>A0A7J7LDF5</accession>
<feature type="compositionally biased region" description="Polar residues" evidence="1">
    <location>
        <begin position="18"/>
        <end position="32"/>
    </location>
</feature>
<feature type="region of interest" description="Disordered" evidence="1">
    <location>
        <begin position="56"/>
        <end position="77"/>
    </location>
</feature>
<evidence type="ECO:0000313" key="3">
    <source>
        <dbReference type="Proteomes" id="UP000541444"/>
    </source>
</evidence>
<feature type="compositionally biased region" description="Basic and acidic residues" evidence="1">
    <location>
        <begin position="1"/>
        <end position="17"/>
    </location>
</feature>
<feature type="region of interest" description="Disordered" evidence="1">
    <location>
        <begin position="1"/>
        <end position="32"/>
    </location>
</feature>
<sequence>MAGVDEGKMKVSGEEARTNFSKTLETGSSAQPNPVKLSRITLKYSKKWMLKALPASGTTGSGEVAKDKRRRVKPSGESGEKVARLVKGIWIGIVEEKSELNMANIELKKELAQSRTDPLKEVRQLKAFHAVAIGQLQVETKANLDKMVEERDRLGRHLMLKGYSEEEVDAIKVDTYVEEEVEAVGIIGGLDGASHQTVLDNQGDDVELPEGGSKKAVREMCLRINDLESGLSRERDTSKALLSAQPELQVEEKDAMINKRLKELAEVTKCAEKLQSRVDALVMKDDELRVARENLSVSEAAAEHLQISLPAKDMEFREIQRRCNDLNERVARLKTKLAQAIARAKKVEARKRSGGSRTEGHDQKGNANLRECQHMLDTALIREKVMEGEIKVKESLVKRKEELLKDIPAREELNTKICRLCARVVDLKTMNLAESAKYIKKLEEKYKGCICGAKIDRGNCLGVMETQLGPQTAELIELGTATVICELNVRPLDVGGSTADSPSAEMKLL</sequence>
<comment type="caution">
    <text evidence="2">The sequence shown here is derived from an EMBL/GenBank/DDBJ whole genome shotgun (WGS) entry which is preliminary data.</text>
</comment>
<name>A0A7J7LDF5_9MAGN</name>